<protein>
    <submittedName>
        <fullName evidence="2">Tetratricopeptide repeat domain 39A</fullName>
    </submittedName>
</protein>
<sequence>MCYWELMWCFTYKGQWKMSYFYADLLSKENCWSKATYIYMKAAYLSMFGKEDYKPFGDDEDRPTCVSSHRHPVLLLLLVGAL</sequence>
<proteinExistence type="predicted"/>
<accession>A0ABQ9VDH9</accession>
<dbReference type="Proteomes" id="UP001266305">
    <property type="component" value="Unassembled WGS sequence"/>
</dbReference>
<name>A0ABQ9VDH9_SAGOE</name>
<evidence type="ECO:0000256" key="1">
    <source>
        <dbReference type="ARBA" id="ARBA00022803"/>
    </source>
</evidence>
<dbReference type="InterPro" id="IPR019412">
    <property type="entry name" value="IML2/TPR_39"/>
</dbReference>
<dbReference type="EMBL" id="JASSZA010000007">
    <property type="protein sequence ID" value="KAK2107383.1"/>
    <property type="molecule type" value="Genomic_DNA"/>
</dbReference>
<reference evidence="2 3" key="1">
    <citation type="submission" date="2023-05" db="EMBL/GenBank/DDBJ databases">
        <title>B98-5 Cell Line De Novo Hybrid Assembly: An Optical Mapping Approach.</title>
        <authorList>
            <person name="Kananen K."/>
            <person name="Auerbach J.A."/>
            <person name="Kautto E."/>
            <person name="Blachly J.S."/>
        </authorList>
    </citation>
    <scope>NUCLEOTIDE SEQUENCE [LARGE SCALE GENOMIC DNA]</scope>
    <source>
        <strain evidence="2">B95-8</strain>
        <tissue evidence="2">Cell line</tissue>
    </source>
</reference>
<dbReference type="Pfam" id="PF10300">
    <property type="entry name" value="Iml2-TPR_39"/>
    <property type="match status" value="1"/>
</dbReference>
<evidence type="ECO:0000313" key="2">
    <source>
        <dbReference type="EMBL" id="KAK2107383.1"/>
    </source>
</evidence>
<evidence type="ECO:0000313" key="3">
    <source>
        <dbReference type="Proteomes" id="UP001266305"/>
    </source>
</evidence>
<organism evidence="2 3">
    <name type="scientific">Saguinus oedipus</name>
    <name type="common">Cotton-top tamarin</name>
    <name type="synonym">Oedipomidas oedipus</name>
    <dbReference type="NCBI Taxonomy" id="9490"/>
    <lineage>
        <taxon>Eukaryota</taxon>
        <taxon>Metazoa</taxon>
        <taxon>Chordata</taxon>
        <taxon>Craniata</taxon>
        <taxon>Vertebrata</taxon>
        <taxon>Euteleostomi</taxon>
        <taxon>Mammalia</taxon>
        <taxon>Eutheria</taxon>
        <taxon>Euarchontoglires</taxon>
        <taxon>Primates</taxon>
        <taxon>Haplorrhini</taxon>
        <taxon>Platyrrhini</taxon>
        <taxon>Cebidae</taxon>
        <taxon>Callitrichinae</taxon>
        <taxon>Saguinus</taxon>
    </lineage>
</organism>
<dbReference type="PANTHER" id="PTHR31859">
    <property type="entry name" value="TETRATRICOPEPTIDE REPEAT PROTEIN 39 FAMILY MEMBER"/>
    <property type="match status" value="1"/>
</dbReference>
<comment type="caution">
    <text evidence="2">The sequence shown here is derived from an EMBL/GenBank/DDBJ whole genome shotgun (WGS) entry which is preliminary data.</text>
</comment>
<gene>
    <name evidence="2" type="primary">TTC39A</name>
    <name evidence="2" type="ORF">P7K49_016897</name>
</gene>
<dbReference type="PANTHER" id="PTHR31859:SF3">
    <property type="entry name" value="TETRATRICOPEPTIDE REPEAT PROTEIN 39A"/>
    <property type="match status" value="1"/>
</dbReference>
<keyword evidence="1" id="KW-0802">TPR repeat</keyword>
<keyword evidence="3" id="KW-1185">Reference proteome</keyword>